<sequence length="123" mass="14123">MGSLLKEYCKPLLAKIQQTMIRLKIQPIMIASAPLASKVFSAFKQKFHGGVVEEFQRHHSQAQFAEALYGDLTWYKILIITWINADFRELFDTVQTNSLSTRILKVCLWKVFVVAHSLSLSLH</sequence>
<evidence type="ECO:0000313" key="2">
    <source>
        <dbReference type="RefSeq" id="XP_015951403.2"/>
    </source>
</evidence>
<name>A0A6P4CGY6_ARADU</name>
<organism evidence="1 2">
    <name type="scientific">Arachis duranensis</name>
    <name type="common">Wild peanut</name>
    <dbReference type="NCBI Taxonomy" id="130453"/>
    <lineage>
        <taxon>Eukaryota</taxon>
        <taxon>Viridiplantae</taxon>
        <taxon>Streptophyta</taxon>
        <taxon>Embryophyta</taxon>
        <taxon>Tracheophyta</taxon>
        <taxon>Spermatophyta</taxon>
        <taxon>Magnoliopsida</taxon>
        <taxon>eudicotyledons</taxon>
        <taxon>Gunneridae</taxon>
        <taxon>Pentapetalae</taxon>
        <taxon>rosids</taxon>
        <taxon>fabids</taxon>
        <taxon>Fabales</taxon>
        <taxon>Fabaceae</taxon>
        <taxon>Papilionoideae</taxon>
        <taxon>50 kb inversion clade</taxon>
        <taxon>dalbergioids sensu lato</taxon>
        <taxon>Dalbergieae</taxon>
        <taxon>Pterocarpus clade</taxon>
        <taxon>Arachis</taxon>
    </lineage>
</organism>
<protein>
    <submittedName>
        <fullName evidence="2">Uncharacterized protein LOC107476163 isoform X2</fullName>
    </submittedName>
</protein>
<dbReference type="AlphaFoldDB" id="A0A6P4CGY6"/>
<keyword evidence="1" id="KW-1185">Reference proteome</keyword>
<reference evidence="1" key="1">
    <citation type="journal article" date="2016" name="Nat. Genet.">
        <title>The genome sequences of Arachis duranensis and Arachis ipaensis, the diploid ancestors of cultivated peanut.</title>
        <authorList>
            <person name="Bertioli D.J."/>
            <person name="Cannon S.B."/>
            <person name="Froenicke L."/>
            <person name="Huang G."/>
            <person name="Farmer A.D."/>
            <person name="Cannon E.K."/>
            <person name="Liu X."/>
            <person name="Gao D."/>
            <person name="Clevenger J."/>
            <person name="Dash S."/>
            <person name="Ren L."/>
            <person name="Moretzsohn M.C."/>
            <person name="Shirasawa K."/>
            <person name="Huang W."/>
            <person name="Vidigal B."/>
            <person name="Abernathy B."/>
            <person name="Chu Y."/>
            <person name="Niederhuth C.E."/>
            <person name="Umale P."/>
            <person name="Araujo A.C."/>
            <person name="Kozik A."/>
            <person name="Kim K.D."/>
            <person name="Burow M.D."/>
            <person name="Varshney R.K."/>
            <person name="Wang X."/>
            <person name="Zhang X."/>
            <person name="Barkley N."/>
            <person name="Guimaraes P.M."/>
            <person name="Isobe S."/>
            <person name="Guo B."/>
            <person name="Liao B."/>
            <person name="Stalker H.T."/>
            <person name="Schmitz R.J."/>
            <person name="Scheffler B.E."/>
            <person name="Leal-Bertioli S.C."/>
            <person name="Xun X."/>
            <person name="Jackson S.A."/>
            <person name="Michelmore R."/>
            <person name="Ozias-Akins P."/>
        </authorList>
    </citation>
    <scope>NUCLEOTIDE SEQUENCE [LARGE SCALE GENOMIC DNA]</scope>
    <source>
        <strain evidence="1">cv. V14167</strain>
    </source>
</reference>
<proteinExistence type="predicted"/>
<reference evidence="2" key="2">
    <citation type="submission" date="2025-08" db="UniProtKB">
        <authorList>
            <consortium name="RefSeq"/>
        </authorList>
    </citation>
    <scope>IDENTIFICATION</scope>
    <source>
        <tissue evidence="2">Whole plant</tissue>
    </source>
</reference>
<dbReference type="GeneID" id="107476163"/>
<accession>A0A6P4CGY6</accession>
<dbReference type="Proteomes" id="UP000515211">
    <property type="component" value="Chromosome 2"/>
</dbReference>
<gene>
    <name evidence="2" type="primary">LOC107476163</name>
</gene>
<evidence type="ECO:0000313" key="1">
    <source>
        <dbReference type="Proteomes" id="UP000515211"/>
    </source>
</evidence>
<dbReference type="RefSeq" id="XP_015951403.2">
    <property type="nucleotide sequence ID" value="XM_016095917.3"/>
</dbReference>